<protein>
    <submittedName>
        <fullName evidence="2">Uncharacterized protein</fullName>
    </submittedName>
</protein>
<proteinExistence type="predicted"/>
<name>A0A3N9XUM4_9ACTN</name>
<evidence type="ECO:0000313" key="3">
    <source>
        <dbReference type="Proteomes" id="UP000282312"/>
    </source>
</evidence>
<feature type="region of interest" description="Disordered" evidence="1">
    <location>
        <begin position="1"/>
        <end position="29"/>
    </location>
</feature>
<organism evidence="2 3">
    <name type="scientific">Micromonospora inaquosa</name>
    <dbReference type="NCBI Taxonomy" id="2203716"/>
    <lineage>
        <taxon>Bacteria</taxon>
        <taxon>Bacillati</taxon>
        <taxon>Actinomycetota</taxon>
        <taxon>Actinomycetes</taxon>
        <taxon>Micromonosporales</taxon>
        <taxon>Micromonosporaceae</taxon>
        <taxon>Micromonospora</taxon>
    </lineage>
</organism>
<feature type="compositionally biased region" description="Basic residues" evidence="1">
    <location>
        <begin position="14"/>
        <end position="24"/>
    </location>
</feature>
<sequence>MAAPGSAGTAVTPGHRRAPVHHRTAPGPKTGCAGLTLYTVIRELQRLLATWTGACLTCHQPVQPLHHTERYRI</sequence>
<evidence type="ECO:0000313" key="2">
    <source>
        <dbReference type="EMBL" id="RQX10547.1"/>
    </source>
</evidence>
<accession>A0A3N9XUM4</accession>
<reference evidence="2 3" key="1">
    <citation type="submission" date="2018-05" db="EMBL/GenBank/DDBJ databases">
        <title>Micromonospora from Atacama Desert.</title>
        <authorList>
            <person name="Carro L."/>
            <person name="Goodfellow M."/>
            <person name="Klenk H.-P."/>
        </authorList>
    </citation>
    <scope>NUCLEOTIDE SEQUENCE [LARGE SCALE GENOMIC DNA]</scope>
    <source>
        <strain evidence="2 3">LB39</strain>
    </source>
</reference>
<dbReference type="Proteomes" id="UP000282312">
    <property type="component" value="Unassembled WGS sequence"/>
</dbReference>
<evidence type="ECO:0000256" key="1">
    <source>
        <dbReference type="SAM" id="MobiDB-lite"/>
    </source>
</evidence>
<comment type="caution">
    <text evidence="2">The sequence shown here is derived from an EMBL/GenBank/DDBJ whole genome shotgun (WGS) entry which is preliminary data.</text>
</comment>
<gene>
    <name evidence="2" type="ORF">DLJ59_00355</name>
</gene>
<keyword evidence="3" id="KW-1185">Reference proteome</keyword>
<dbReference type="EMBL" id="QGSZ01000039">
    <property type="protein sequence ID" value="RQX10547.1"/>
    <property type="molecule type" value="Genomic_DNA"/>
</dbReference>
<dbReference type="AlphaFoldDB" id="A0A3N9XUM4"/>